<gene>
    <name evidence="1" type="ORF">DFSSTS7063_01674</name>
</gene>
<protein>
    <submittedName>
        <fullName evidence="1">Uncharacterized protein</fullName>
    </submittedName>
</protein>
<evidence type="ECO:0000313" key="2">
    <source>
        <dbReference type="Proteomes" id="UP000358366"/>
    </source>
</evidence>
<dbReference type="AlphaFoldDB" id="A0A564TPB0"/>
<organism evidence="1 2">
    <name type="scientific">Dorea formicigenerans</name>
    <dbReference type="NCBI Taxonomy" id="39486"/>
    <lineage>
        <taxon>Bacteria</taxon>
        <taxon>Bacillati</taxon>
        <taxon>Bacillota</taxon>
        <taxon>Clostridia</taxon>
        <taxon>Lachnospirales</taxon>
        <taxon>Lachnospiraceae</taxon>
        <taxon>Dorea</taxon>
    </lineage>
</organism>
<proteinExistence type="predicted"/>
<dbReference type="RefSeq" id="WP_105309909.1">
    <property type="nucleotide sequence ID" value="NZ_CABHNI010000029.1"/>
</dbReference>
<dbReference type="Proteomes" id="UP000358366">
    <property type="component" value="Unassembled WGS sequence"/>
</dbReference>
<evidence type="ECO:0000313" key="1">
    <source>
        <dbReference type="EMBL" id="VUX09046.1"/>
    </source>
</evidence>
<name>A0A564TPB0_9FIRM</name>
<dbReference type="EMBL" id="CABHNI010000029">
    <property type="protein sequence ID" value="VUX09046.1"/>
    <property type="molecule type" value="Genomic_DNA"/>
</dbReference>
<sequence>MSAIYAGIRIARDIGANCLFSKREHNFLKYLYGMESNKLDINNVYSEIFSLYMPEGLAIHNYAFVNEDKCKQCAHYKQCKESYLCDTEQALKKCLNGEIMTNYNRQKKKLIRL</sequence>
<accession>A0A564TPB0</accession>
<reference evidence="1 2" key="1">
    <citation type="submission" date="2019-07" db="EMBL/GenBank/DDBJ databases">
        <authorList>
            <person name="Hibberd C M."/>
            <person name="Gehrig L. J."/>
            <person name="Chang H.-W."/>
            <person name="Venkatesh S."/>
        </authorList>
    </citation>
    <scope>NUCLEOTIDE SEQUENCE [LARGE SCALE GENOMIC DNA]</scope>
    <source>
        <strain evidence="1">Dorea_formicigenerans_SSTS_Bg7063</strain>
    </source>
</reference>